<comment type="similarity">
    <text evidence="1">Belongs to the CPA3 antiporters (TC 2.A.63) subunit G family.</text>
</comment>
<feature type="transmembrane region" description="Helical" evidence="3">
    <location>
        <begin position="6"/>
        <end position="28"/>
    </location>
</feature>
<evidence type="ECO:0000256" key="2">
    <source>
        <dbReference type="SAM" id="MobiDB-lite"/>
    </source>
</evidence>
<reference evidence="4 5" key="1">
    <citation type="submission" date="2020-07" db="EMBL/GenBank/DDBJ databases">
        <title>Sequencing the genomes of 1000 actinobacteria strains.</title>
        <authorList>
            <person name="Klenk H.-P."/>
        </authorList>
    </citation>
    <scope>NUCLEOTIDE SEQUENCE [LARGE SCALE GENOMIC DNA]</scope>
    <source>
        <strain evidence="4 5">DSM 103164</strain>
    </source>
</reference>
<dbReference type="PANTHER" id="PTHR34703">
    <property type="entry name" value="ANTIPORTER SUBUNIT MNHG2-RELATED"/>
    <property type="match status" value="1"/>
</dbReference>
<keyword evidence="3" id="KW-0812">Transmembrane</keyword>
<protein>
    <submittedName>
        <fullName evidence="4">Multicomponent Na+:H+ antiporter subunit G</fullName>
    </submittedName>
</protein>
<dbReference type="AlphaFoldDB" id="A0A7Z0D7D3"/>
<accession>A0A7Z0D7D3</accession>
<keyword evidence="5" id="KW-1185">Reference proteome</keyword>
<evidence type="ECO:0000256" key="1">
    <source>
        <dbReference type="ARBA" id="ARBA00008404"/>
    </source>
</evidence>
<dbReference type="RefSeq" id="WP_179444230.1">
    <property type="nucleotide sequence ID" value="NZ_JACBZS010000001.1"/>
</dbReference>
<gene>
    <name evidence="4" type="ORF">GGQ54_000813</name>
</gene>
<dbReference type="Pfam" id="PF03334">
    <property type="entry name" value="PhaG_MnhG_YufB"/>
    <property type="match status" value="1"/>
</dbReference>
<sequence>MNAVLDIAGALLLLAGSFLCLTAAIGLVRLPDVLTRMHAATKPQTLGLLCVLAGLGLTLREPRVIGVMVLAMLLQLATAPVAAHMVGRTAYRTHQFRDDLLDVDDLAEDLSRAGFELVETPVDEPAGDGETAPTHDPERHRTRWRPAGRDGADDPAG</sequence>
<keyword evidence="3" id="KW-1133">Transmembrane helix</keyword>
<comment type="caution">
    <text evidence="4">The sequence shown here is derived from an EMBL/GenBank/DDBJ whole genome shotgun (WGS) entry which is preliminary data.</text>
</comment>
<dbReference type="PANTHER" id="PTHR34703:SF1">
    <property type="entry name" value="ANTIPORTER SUBUNIT MNHG2-RELATED"/>
    <property type="match status" value="1"/>
</dbReference>
<feature type="region of interest" description="Disordered" evidence="2">
    <location>
        <begin position="117"/>
        <end position="157"/>
    </location>
</feature>
<organism evidence="4 5">
    <name type="scientific">Naumannella cuiyingiana</name>
    <dbReference type="NCBI Taxonomy" id="1347891"/>
    <lineage>
        <taxon>Bacteria</taxon>
        <taxon>Bacillati</taxon>
        <taxon>Actinomycetota</taxon>
        <taxon>Actinomycetes</taxon>
        <taxon>Propionibacteriales</taxon>
        <taxon>Propionibacteriaceae</taxon>
        <taxon>Naumannella</taxon>
    </lineage>
</organism>
<keyword evidence="3" id="KW-0472">Membrane</keyword>
<evidence type="ECO:0000313" key="4">
    <source>
        <dbReference type="EMBL" id="NYI70253.1"/>
    </source>
</evidence>
<proteinExistence type="inferred from homology"/>
<dbReference type="InterPro" id="IPR005133">
    <property type="entry name" value="PhaG_MnhG_YufB"/>
</dbReference>
<feature type="compositionally biased region" description="Basic and acidic residues" evidence="2">
    <location>
        <begin position="147"/>
        <end position="157"/>
    </location>
</feature>
<dbReference type="NCBIfam" id="NF009314">
    <property type="entry name" value="PRK12674.1-2"/>
    <property type="match status" value="1"/>
</dbReference>
<evidence type="ECO:0000313" key="5">
    <source>
        <dbReference type="Proteomes" id="UP000527616"/>
    </source>
</evidence>
<name>A0A7Z0D7D3_9ACTN</name>
<dbReference type="NCBIfam" id="TIGR01300">
    <property type="entry name" value="CPA3_mnhG_phaG"/>
    <property type="match status" value="1"/>
</dbReference>
<dbReference type="EMBL" id="JACBZS010000001">
    <property type="protein sequence ID" value="NYI70253.1"/>
    <property type="molecule type" value="Genomic_DNA"/>
</dbReference>
<dbReference type="Proteomes" id="UP000527616">
    <property type="component" value="Unassembled WGS sequence"/>
</dbReference>
<feature type="transmembrane region" description="Helical" evidence="3">
    <location>
        <begin position="65"/>
        <end position="87"/>
    </location>
</feature>
<dbReference type="GO" id="GO:0015385">
    <property type="term" value="F:sodium:proton antiporter activity"/>
    <property type="evidence" value="ECO:0007669"/>
    <property type="project" value="TreeGrafter"/>
</dbReference>
<evidence type="ECO:0000256" key="3">
    <source>
        <dbReference type="SAM" id="Phobius"/>
    </source>
</evidence>